<dbReference type="EMBL" id="KI669562">
    <property type="protein sequence ID" value="ETN22486.1"/>
    <property type="molecule type" value="Genomic_DNA"/>
</dbReference>
<name>W2RB70_PHYN3</name>
<evidence type="ECO:0000313" key="2">
    <source>
        <dbReference type="EMBL" id="ETN22486.1"/>
    </source>
</evidence>
<evidence type="ECO:0000256" key="1">
    <source>
        <dbReference type="SAM" id="MobiDB-lite"/>
    </source>
</evidence>
<accession>W2RB70</accession>
<feature type="region of interest" description="Disordered" evidence="1">
    <location>
        <begin position="33"/>
        <end position="69"/>
    </location>
</feature>
<dbReference type="Proteomes" id="UP000018817">
    <property type="component" value="Unassembled WGS sequence"/>
</dbReference>
<sequence>MSTAGHPKTGGQTDPENRVLNAVVIVMEPARAQQTSRCSAGYVEDGDANVEDGDANGDAGVDLNVGEDDTNVEVDDVNVDEGDADAEVKVNAIVNEGADGDTTTHEGNALNGDGDTTSGVDFIREFAHASRTNAEQERDKRKKRPESQLY</sequence>
<organism evidence="2 3">
    <name type="scientific">Phytophthora nicotianae (strain INRA-310)</name>
    <name type="common">Phytophthora parasitica</name>
    <dbReference type="NCBI Taxonomy" id="761204"/>
    <lineage>
        <taxon>Eukaryota</taxon>
        <taxon>Sar</taxon>
        <taxon>Stramenopiles</taxon>
        <taxon>Oomycota</taxon>
        <taxon>Peronosporomycetes</taxon>
        <taxon>Peronosporales</taxon>
        <taxon>Peronosporaceae</taxon>
        <taxon>Phytophthora</taxon>
    </lineage>
</organism>
<reference evidence="3" key="1">
    <citation type="submission" date="2011-12" db="EMBL/GenBank/DDBJ databases">
        <authorList>
            <consortium name="The Broad Institute Genome Sequencing Platform"/>
            <person name="Russ C."/>
            <person name="Tyler B."/>
            <person name="Panabieres F."/>
            <person name="Shan W."/>
            <person name="Tripathy S."/>
            <person name="Grunwald N."/>
            <person name="Machado M."/>
            <person name="Young S.K."/>
            <person name="Zeng Q."/>
            <person name="Gargeya S."/>
            <person name="Fitzgerald M."/>
            <person name="Haas B."/>
            <person name="Abouelleil A."/>
            <person name="Alvarado L."/>
            <person name="Arachchi H.M."/>
            <person name="Berlin A."/>
            <person name="Chapman S.B."/>
            <person name="Gearin G."/>
            <person name="Goldberg J."/>
            <person name="Griggs A."/>
            <person name="Gujja S."/>
            <person name="Hansen M."/>
            <person name="Heiman D."/>
            <person name="Howarth C."/>
            <person name="Larimer J."/>
            <person name="Lui A."/>
            <person name="MacDonald P.J.P."/>
            <person name="McCowen C."/>
            <person name="Montmayeur A."/>
            <person name="Murphy C."/>
            <person name="Neiman D."/>
            <person name="Pearson M."/>
            <person name="Priest M."/>
            <person name="Roberts A."/>
            <person name="Saif S."/>
            <person name="Shea T."/>
            <person name="Sisk P."/>
            <person name="Stolte C."/>
            <person name="Sykes S."/>
            <person name="Wortman J."/>
            <person name="Nusbaum C."/>
            <person name="Birren B."/>
        </authorList>
    </citation>
    <scope>NUCLEOTIDE SEQUENCE [LARGE SCALE GENOMIC DNA]</scope>
    <source>
        <strain evidence="3">INRA-310</strain>
    </source>
</reference>
<feature type="compositionally biased region" description="Basic and acidic residues" evidence="1">
    <location>
        <begin position="122"/>
        <end position="139"/>
    </location>
</feature>
<proteinExistence type="predicted"/>
<dbReference type="VEuPathDB" id="FungiDB:PPTG_02410"/>
<gene>
    <name evidence="2" type="ORF">PPTG_02410</name>
</gene>
<reference evidence="2 3" key="2">
    <citation type="submission" date="2013-11" db="EMBL/GenBank/DDBJ databases">
        <title>The Genome Sequence of Phytophthora parasitica INRA-310.</title>
        <authorList>
            <consortium name="The Broad Institute Genomics Platform"/>
            <person name="Russ C."/>
            <person name="Tyler B."/>
            <person name="Panabieres F."/>
            <person name="Shan W."/>
            <person name="Tripathy S."/>
            <person name="Grunwald N."/>
            <person name="Machado M."/>
            <person name="Johnson C.S."/>
            <person name="Arredondo F."/>
            <person name="Hong C."/>
            <person name="Coffey M."/>
            <person name="Young S.K."/>
            <person name="Zeng Q."/>
            <person name="Gargeya S."/>
            <person name="Fitzgerald M."/>
            <person name="Abouelleil A."/>
            <person name="Alvarado L."/>
            <person name="Chapman S.B."/>
            <person name="Gainer-Dewar J."/>
            <person name="Goldberg J."/>
            <person name="Griggs A."/>
            <person name="Gujja S."/>
            <person name="Hansen M."/>
            <person name="Howarth C."/>
            <person name="Imamovic A."/>
            <person name="Ireland A."/>
            <person name="Larimer J."/>
            <person name="McCowan C."/>
            <person name="Murphy C."/>
            <person name="Pearson M."/>
            <person name="Poon T.W."/>
            <person name="Priest M."/>
            <person name="Roberts A."/>
            <person name="Saif S."/>
            <person name="Shea T."/>
            <person name="Sykes S."/>
            <person name="Wortman J."/>
            <person name="Nusbaum C."/>
            <person name="Birren B."/>
        </authorList>
    </citation>
    <scope>NUCLEOTIDE SEQUENCE [LARGE SCALE GENOMIC DNA]</scope>
    <source>
        <strain evidence="2 3">INRA-310</strain>
    </source>
</reference>
<feature type="compositionally biased region" description="Acidic residues" evidence="1">
    <location>
        <begin position="44"/>
        <end position="55"/>
    </location>
</feature>
<dbReference type="AlphaFoldDB" id="W2RB70"/>
<dbReference type="GeneID" id="20172649"/>
<evidence type="ECO:0000313" key="3">
    <source>
        <dbReference type="Proteomes" id="UP000018817"/>
    </source>
</evidence>
<protein>
    <submittedName>
        <fullName evidence="2">Uncharacterized protein</fullName>
    </submittedName>
</protein>
<feature type="region of interest" description="Disordered" evidence="1">
    <location>
        <begin position="96"/>
        <end position="150"/>
    </location>
</feature>
<dbReference type="RefSeq" id="XP_008891733.1">
    <property type="nucleotide sequence ID" value="XM_008893485.1"/>
</dbReference>
<dbReference type="OMA" id="FIREFAH"/>